<proteinExistence type="predicted"/>
<protein>
    <submittedName>
        <fullName evidence="2">Uncharacterized protein</fullName>
    </submittedName>
</protein>
<reference evidence="2" key="1">
    <citation type="submission" date="2020-02" db="EMBL/GenBank/DDBJ databases">
        <authorList>
            <person name="Meier V. D."/>
        </authorList>
    </citation>
    <scope>NUCLEOTIDE SEQUENCE</scope>
    <source>
        <strain evidence="2">AVDCRST_MAG67</strain>
    </source>
</reference>
<dbReference type="EMBL" id="CADCVQ010000148">
    <property type="protein sequence ID" value="CAA9522619.1"/>
    <property type="molecule type" value="Genomic_DNA"/>
</dbReference>
<accession>A0A6J4TGL6</accession>
<name>A0A6J4TGL6_9ACTN</name>
<gene>
    <name evidence="2" type="ORF">AVDCRST_MAG67-3813</name>
</gene>
<evidence type="ECO:0000256" key="1">
    <source>
        <dbReference type="SAM" id="MobiDB-lite"/>
    </source>
</evidence>
<feature type="region of interest" description="Disordered" evidence="1">
    <location>
        <begin position="1"/>
        <end position="52"/>
    </location>
</feature>
<feature type="compositionally biased region" description="Polar residues" evidence="1">
    <location>
        <begin position="9"/>
        <end position="21"/>
    </location>
</feature>
<sequence length="100" mass="11277">MRSAIVRPSTASATARGPTTRSRSRMPRADDPRPQRAVAERGPGRDARRRRLGDRRGLLVGCATGERCEARDDNRQRLHVYRAVDQIPSRLTVSRARTTR</sequence>
<feature type="compositionally biased region" description="Basic and acidic residues" evidence="1">
    <location>
        <begin position="27"/>
        <end position="46"/>
    </location>
</feature>
<dbReference type="AlphaFoldDB" id="A0A6J4TGL6"/>
<evidence type="ECO:0000313" key="2">
    <source>
        <dbReference type="EMBL" id="CAA9522619.1"/>
    </source>
</evidence>
<organism evidence="2">
    <name type="scientific">uncultured Solirubrobacteraceae bacterium</name>
    <dbReference type="NCBI Taxonomy" id="1162706"/>
    <lineage>
        <taxon>Bacteria</taxon>
        <taxon>Bacillati</taxon>
        <taxon>Actinomycetota</taxon>
        <taxon>Thermoleophilia</taxon>
        <taxon>Solirubrobacterales</taxon>
        <taxon>Solirubrobacteraceae</taxon>
        <taxon>environmental samples</taxon>
    </lineage>
</organism>